<feature type="transmembrane region" description="Helical" evidence="1">
    <location>
        <begin position="33"/>
        <end position="54"/>
    </location>
</feature>
<evidence type="ECO:0000256" key="2">
    <source>
        <dbReference type="SAM" id="SignalP"/>
    </source>
</evidence>
<name>A0A396HUG2_MEDTR</name>
<accession>A0A396HUG2</accession>
<evidence type="ECO:0000313" key="4">
    <source>
        <dbReference type="Proteomes" id="UP000265566"/>
    </source>
</evidence>
<dbReference type="Gramene" id="rna31542">
    <property type="protein sequence ID" value="RHN56181.1"/>
    <property type="gene ID" value="gene31542"/>
</dbReference>
<keyword evidence="1" id="KW-0472">Membrane</keyword>
<proteinExistence type="predicted"/>
<evidence type="ECO:0008006" key="5">
    <source>
        <dbReference type="Google" id="ProtNLM"/>
    </source>
</evidence>
<evidence type="ECO:0000256" key="1">
    <source>
        <dbReference type="SAM" id="Phobius"/>
    </source>
</evidence>
<keyword evidence="1" id="KW-1133">Transmembrane helix</keyword>
<dbReference type="AlphaFoldDB" id="A0A396HUG2"/>
<sequence length="56" mass="6122">MLLYPSLPHVFFFCLLAVPPVLLAGCTPCLLAAPPLIHVDILMFFACLITFLCLST</sequence>
<reference evidence="4" key="1">
    <citation type="journal article" date="2018" name="Nat. Plants">
        <title>Whole-genome landscape of Medicago truncatula symbiotic genes.</title>
        <authorList>
            <person name="Pecrix Y."/>
            <person name="Staton S.E."/>
            <person name="Sallet E."/>
            <person name="Lelandais-Briere C."/>
            <person name="Moreau S."/>
            <person name="Carrere S."/>
            <person name="Blein T."/>
            <person name="Jardinaud M.F."/>
            <person name="Latrasse D."/>
            <person name="Zouine M."/>
            <person name="Zahm M."/>
            <person name="Kreplak J."/>
            <person name="Mayjonade B."/>
            <person name="Satge C."/>
            <person name="Perez M."/>
            <person name="Cauet S."/>
            <person name="Marande W."/>
            <person name="Chantry-Darmon C."/>
            <person name="Lopez-Roques C."/>
            <person name="Bouchez O."/>
            <person name="Berard A."/>
            <person name="Debelle F."/>
            <person name="Munos S."/>
            <person name="Bendahmane A."/>
            <person name="Berges H."/>
            <person name="Niebel A."/>
            <person name="Buitink J."/>
            <person name="Frugier F."/>
            <person name="Benhamed M."/>
            <person name="Crespi M."/>
            <person name="Gouzy J."/>
            <person name="Gamas P."/>
        </authorList>
    </citation>
    <scope>NUCLEOTIDE SEQUENCE [LARGE SCALE GENOMIC DNA]</scope>
    <source>
        <strain evidence="4">cv. Jemalong A17</strain>
    </source>
</reference>
<feature type="signal peptide" evidence="2">
    <location>
        <begin position="1"/>
        <end position="24"/>
    </location>
</feature>
<comment type="caution">
    <text evidence="3">The sequence shown here is derived from an EMBL/GenBank/DDBJ whole genome shotgun (WGS) entry which is preliminary data.</text>
</comment>
<dbReference type="EMBL" id="PSQE01000005">
    <property type="protein sequence ID" value="RHN56181.1"/>
    <property type="molecule type" value="Genomic_DNA"/>
</dbReference>
<protein>
    <recommendedName>
        <fullName evidence="5">Transmembrane protein</fullName>
    </recommendedName>
</protein>
<gene>
    <name evidence="3" type="ORF">MtrunA17_Chr5g0426681</name>
</gene>
<keyword evidence="1" id="KW-0812">Transmembrane</keyword>
<keyword evidence="2" id="KW-0732">Signal</keyword>
<organism evidence="3 4">
    <name type="scientific">Medicago truncatula</name>
    <name type="common">Barrel medic</name>
    <name type="synonym">Medicago tribuloides</name>
    <dbReference type="NCBI Taxonomy" id="3880"/>
    <lineage>
        <taxon>Eukaryota</taxon>
        <taxon>Viridiplantae</taxon>
        <taxon>Streptophyta</taxon>
        <taxon>Embryophyta</taxon>
        <taxon>Tracheophyta</taxon>
        <taxon>Spermatophyta</taxon>
        <taxon>Magnoliopsida</taxon>
        <taxon>eudicotyledons</taxon>
        <taxon>Gunneridae</taxon>
        <taxon>Pentapetalae</taxon>
        <taxon>rosids</taxon>
        <taxon>fabids</taxon>
        <taxon>Fabales</taxon>
        <taxon>Fabaceae</taxon>
        <taxon>Papilionoideae</taxon>
        <taxon>50 kb inversion clade</taxon>
        <taxon>NPAAA clade</taxon>
        <taxon>Hologalegina</taxon>
        <taxon>IRL clade</taxon>
        <taxon>Trifolieae</taxon>
        <taxon>Medicago</taxon>
    </lineage>
</organism>
<evidence type="ECO:0000313" key="3">
    <source>
        <dbReference type="EMBL" id="RHN56181.1"/>
    </source>
</evidence>
<dbReference type="Proteomes" id="UP000265566">
    <property type="component" value="Chromosome 5"/>
</dbReference>
<feature type="chain" id="PRO_5017197813" description="Transmembrane protein" evidence="2">
    <location>
        <begin position="25"/>
        <end position="56"/>
    </location>
</feature>